<dbReference type="GO" id="GO:0006412">
    <property type="term" value="P:translation"/>
    <property type="evidence" value="ECO:0007669"/>
    <property type="project" value="InterPro"/>
</dbReference>
<keyword evidence="7" id="KW-1185">Reference proteome</keyword>
<gene>
    <name evidence="6" type="primary">mrpl22</name>
    <name evidence="6" type="ORF">PPL_03432</name>
</gene>
<dbReference type="STRING" id="670386.D3B4V6"/>
<dbReference type="InterPro" id="IPR036394">
    <property type="entry name" value="Ribosomal_uL22_sf"/>
</dbReference>
<dbReference type="GeneID" id="31358953"/>
<keyword evidence="2 4" id="KW-0689">Ribosomal protein</keyword>
<dbReference type="CDD" id="cd00336">
    <property type="entry name" value="Ribosomal_L22"/>
    <property type="match status" value="1"/>
</dbReference>
<evidence type="ECO:0000313" key="7">
    <source>
        <dbReference type="Proteomes" id="UP000001396"/>
    </source>
</evidence>
<evidence type="ECO:0000256" key="2">
    <source>
        <dbReference type="ARBA" id="ARBA00022980"/>
    </source>
</evidence>
<dbReference type="GO" id="GO:0015934">
    <property type="term" value="C:large ribosomal subunit"/>
    <property type="evidence" value="ECO:0007669"/>
    <property type="project" value="InterPro"/>
</dbReference>
<dbReference type="InParanoid" id="D3B4V6"/>
<evidence type="ECO:0000256" key="1">
    <source>
        <dbReference type="ARBA" id="ARBA00009451"/>
    </source>
</evidence>
<dbReference type="Gene3D" id="3.90.470.10">
    <property type="entry name" value="Ribosomal protein L22/L17"/>
    <property type="match status" value="1"/>
</dbReference>
<dbReference type="PANTHER" id="PTHR13501:SF10">
    <property type="entry name" value="LARGE RIBOSOMAL SUBUNIT PROTEIN UL22M"/>
    <property type="match status" value="1"/>
</dbReference>
<dbReference type="PANTHER" id="PTHR13501">
    <property type="entry name" value="CHLOROPLAST 50S RIBOSOMAL PROTEIN L22-RELATED"/>
    <property type="match status" value="1"/>
</dbReference>
<evidence type="ECO:0000256" key="4">
    <source>
        <dbReference type="RuleBase" id="RU004005"/>
    </source>
</evidence>
<dbReference type="AlphaFoldDB" id="D3B4V6"/>
<comment type="caution">
    <text evidence="6">The sequence shown here is derived from an EMBL/GenBank/DDBJ whole genome shotgun (WGS) entry which is preliminary data.</text>
</comment>
<sequence length="237" mass="26560">MNKLVKSFTCSLYNVGVTSAVRRGITNSTFISAFQQQQQPCVRSFFSQSMVNRSNTTTTQSSAQQQPGTTTTTTSNTSSLIQSVLKGQKEKEESNKPVIKTATATLRNLPYSQWKLMPLFKAITGLSYREAIAQLTFANIGPANQIKGLVTSARYNAEYYKNLDPDRLIVSQIYTGRSHYQSRIEFKGRGRTGIRRKPFTHVTVELKEVEKVSGEKKLGKFGKTHKTIENYNNPLVS</sequence>
<evidence type="ECO:0000256" key="3">
    <source>
        <dbReference type="ARBA" id="ARBA00023274"/>
    </source>
</evidence>
<accession>D3B4V6</accession>
<dbReference type="Pfam" id="PF00237">
    <property type="entry name" value="Ribosomal_L22"/>
    <property type="match status" value="1"/>
</dbReference>
<evidence type="ECO:0000256" key="5">
    <source>
        <dbReference type="SAM" id="MobiDB-lite"/>
    </source>
</evidence>
<name>D3B4V6_HETP5</name>
<dbReference type="GO" id="GO:0003735">
    <property type="term" value="F:structural constituent of ribosome"/>
    <property type="evidence" value="ECO:0007669"/>
    <property type="project" value="InterPro"/>
</dbReference>
<dbReference type="EMBL" id="ADBJ01000010">
    <property type="protein sequence ID" value="EFA84354.1"/>
    <property type="molecule type" value="Genomic_DNA"/>
</dbReference>
<dbReference type="SUPFAM" id="SSF54843">
    <property type="entry name" value="Ribosomal protein L22"/>
    <property type="match status" value="1"/>
</dbReference>
<reference evidence="6 7" key="1">
    <citation type="journal article" date="2011" name="Genome Res.">
        <title>Phylogeny-wide analysis of social amoeba genomes highlights ancient origins for complex intercellular communication.</title>
        <authorList>
            <person name="Heidel A.J."/>
            <person name="Lawal H.M."/>
            <person name="Felder M."/>
            <person name="Schilde C."/>
            <person name="Helps N.R."/>
            <person name="Tunggal B."/>
            <person name="Rivero F."/>
            <person name="John U."/>
            <person name="Schleicher M."/>
            <person name="Eichinger L."/>
            <person name="Platzer M."/>
            <person name="Noegel A.A."/>
            <person name="Schaap P."/>
            <person name="Gloeckner G."/>
        </authorList>
    </citation>
    <scope>NUCLEOTIDE SEQUENCE [LARGE SCALE GENOMIC DNA]</scope>
    <source>
        <strain evidence="7">ATCC 26659 / Pp 5 / PN500</strain>
    </source>
</reference>
<dbReference type="InterPro" id="IPR001063">
    <property type="entry name" value="Ribosomal_uL22"/>
</dbReference>
<feature type="compositionally biased region" description="Low complexity" evidence="5">
    <location>
        <begin position="54"/>
        <end position="83"/>
    </location>
</feature>
<evidence type="ECO:0000313" key="6">
    <source>
        <dbReference type="EMBL" id="EFA84354.1"/>
    </source>
</evidence>
<comment type="similarity">
    <text evidence="1 4">Belongs to the universal ribosomal protein uL22 family.</text>
</comment>
<dbReference type="FunCoup" id="D3B4V6">
    <property type="interactions" value="186"/>
</dbReference>
<dbReference type="RefSeq" id="XP_020436469.1">
    <property type="nucleotide sequence ID" value="XM_020574397.1"/>
</dbReference>
<keyword evidence="3 4" id="KW-0687">Ribonucleoprotein</keyword>
<feature type="region of interest" description="Disordered" evidence="5">
    <location>
        <begin position="53"/>
        <end position="96"/>
    </location>
</feature>
<dbReference type="Proteomes" id="UP000001396">
    <property type="component" value="Unassembled WGS sequence"/>
</dbReference>
<proteinExistence type="inferred from homology"/>
<dbReference type="InterPro" id="IPR047867">
    <property type="entry name" value="Ribosomal_uL22_bac/org-type"/>
</dbReference>
<organism evidence="6 7">
    <name type="scientific">Heterostelium pallidum (strain ATCC 26659 / Pp 5 / PN500)</name>
    <name type="common">Cellular slime mold</name>
    <name type="synonym">Polysphondylium pallidum</name>
    <dbReference type="NCBI Taxonomy" id="670386"/>
    <lineage>
        <taxon>Eukaryota</taxon>
        <taxon>Amoebozoa</taxon>
        <taxon>Evosea</taxon>
        <taxon>Eumycetozoa</taxon>
        <taxon>Dictyostelia</taxon>
        <taxon>Acytosteliales</taxon>
        <taxon>Acytosteliaceae</taxon>
        <taxon>Heterostelium</taxon>
    </lineage>
</organism>
<protein>
    <submittedName>
        <fullName evidence="6">Ribosomal protein L22</fullName>
    </submittedName>
</protein>